<evidence type="ECO:0000256" key="8">
    <source>
        <dbReference type="PIRSR" id="PIRSR600223-1"/>
    </source>
</evidence>
<dbReference type="GO" id="GO:0042720">
    <property type="term" value="C:mitochondrial inner membrane peptidase complex"/>
    <property type="evidence" value="ECO:0007669"/>
    <property type="project" value="TreeGrafter"/>
</dbReference>
<dbReference type="GO" id="GO:0006465">
    <property type="term" value="P:signal peptide processing"/>
    <property type="evidence" value="ECO:0007669"/>
    <property type="project" value="InterPro"/>
</dbReference>
<dbReference type="PANTHER" id="PTHR12383:SF16">
    <property type="entry name" value="MITOCHONDRIAL INNER MEMBRANE PROTEASE SUBUNIT 1"/>
    <property type="match status" value="1"/>
</dbReference>
<protein>
    <recommendedName>
        <fullName evidence="9">Peptidase S26 domain-containing protein</fullName>
    </recommendedName>
</protein>
<feature type="domain" description="Peptidase S26" evidence="9">
    <location>
        <begin position="28"/>
        <end position="100"/>
    </location>
</feature>
<gene>
    <name evidence="10" type="ORF">BEMITA_LOCUS66</name>
</gene>
<keyword evidence="6" id="KW-0472">Membrane</keyword>
<dbReference type="InterPro" id="IPR000223">
    <property type="entry name" value="Pept_S26A_signal_pept_1"/>
</dbReference>
<organism evidence="10 11">
    <name type="scientific">Bemisia tabaci</name>
    <name type="common">Sweetpotato whitefly</name>
    <name type="synonym">Aleurodes tabaci</name>
    <dbReference type="NCBI Taxonomy" id="7038"/>
    <lineage>
        <taxon>Eukaryota</taxon>
        <taxon>Metazoa</taxon>
        <taxon>Ecdysozoa</taxon>
        <taxon>Arthropoda</taxon>
        <taxon>Hexapoda</taxon>
        <taxon>Insecta</taxon>
        <taxon>Pterygota</taxon>
        <taxon>Neoptera</taxon>
        <taxon>Paraneoptera</taxon>
        <taxon>Hemiptera</taxon>
        <taxon>Sternorrhyncha</taxon>
        <taxon>Aleyrodoidea</taxon>
        <taxon>Aleyrodidae</taxon>
        <taxon>Aleyrodinae</taxon>
        <taxon>Bemisia</taxon>
    </lineage>
</organism>
<dbReference type="PANTHER" id="PTHR12383">
    <property type="entry name" value="PROTEASE FAMILY S26 MITOCHONDRIAL INNER MEMBRANE PROTEASE-RELATED"/>
    <property type="match status" value="1"/>
</dbReference>
<reference evidence="10" key="1">
    <citation type="submission" date="2021-12" db="EMBL/GenBank/DDBJ databases">
        <authorList>
            <person name="King R."/>
        </authorList>
    </citation>
    <scope>NUCLEOTIDE SEQUENCE</scope>
</reference>
<comment type="subunit">
    <text evidence="2">Heterodimer of 2 subunits, IMMPL1 and IMMPL2.</text>
</comment>
<dbReference type="Proteomes" id="UP001152759">
    <property type="component" value="Unassembled WGS sequence"/>
</dbReference>
<comment type="similarity">
    <text evidence="7">Belongs to the peptidase S26 family. IMP1 subfamily.</text>
</comment>
<evidence type="ECO:0000313" key="10">
    <source>
        <dbReference type="EMBL" id="CAH0746913.1"/>
    </source>
</evidence>
<proteinExistence type="inferred from homology"/>
<evidence type="ECO:0000256" key="3">
    <source>
        <dbReference type="ARBA" id="ARBA00022792"/>
    </source>
</evidence>
<evidence type="ECO:0000256" key="7">
    <source>
        <dbReference type="ARBA" id="ARBA00038445"/>
    </source>
</evidence>
<comment type="caution">
    <text evidence="10">The sequence shown here is derived from an EMBL/GenBank/DDBJ whole genome shotgun (WGS) entry which is preliminary data.</text>
</comment>
<evidence type="ECO:0000256" key="2">
    <source>
        <dbReference type="ARBA" id="ARBA00011805"/>
    </source>
</evidence>
<keyword evidence="5" id="KW-0496">Mitochondrion</keyword>
<dbReference type="InterPro" id="IPR019533">
    <property type="entry name" value="Peptidase_S26"/>
</dbReference>
<keyword evidence="11" id="KW-1185">Reference proteome</keyword>
<dbReference type="Gene3D" id="2.10.109.10">
    <property type="entry name" value="Umud Fragment, subunit A"/>
    <property type="match status" value="1"/>
</dbReference>
<dbReference type="AlphaFoldDB" id="A0AAI8Y612"/>
<sequence>MYSYNFPNFCFSKVTKVFTSLIQYSCLAHCALEYGGDFVVCTGPSMEPTILSENIVVSEHISPRLFKIKCGDIIIAKSPSNHRQLICKRVTGLPGDTIKVGSKLHVVPRGHVWLEGDNRKNSSDSRSYGSIPYGLIRGRVVCRPSSQSLNEEENEWESDDSDAEKFPECLSSIALSTKDKSFVQQNNDKSLQVLPNDESMLLGAKEEQKSFSKTGDTREQQELILKSLLQSINEENCTKEKKLKELSVLEALDDSSLIIFIEKASVSIKCEEKKADFCLLVAEVLKDRTYVLGKYFYLPWFQNSGKNSLTILVTSLAQTINSFFEQACHEVLLPLLNSSQSGLVQDPAVVKDILALCNPECWWFLLRHFLVLLNKDKLAEWHLPALDFLCHETEELDVSSHTEPIVNELTNLLRVNSVDFSKNRYFGNIILLLINIVKKHQKIVNLDIITSQLTSIIQFHKGPTKYKASQMLKKLTAERL</sequence>
<dbReference type="GO" id="GO:0004252">
    <property type="term" value="F:serine-type endopeptidase activity"/>
    <property type="evidence" value="ECO:0007669"/>
    <property type="project" value="InterPro"/>
</dbReference>
<name>A0AAI8Y612_BEMTA</name>
<dbReference type="GO" id="GO:0006627">
    <property type="term" value="P:protein processing involved in protein targeting to mitochondrion"/>
    <property type="evidence" value="ECO:0007669"/>
    <property type="project" value="TreeGrafter"/>
</dbReference>
<evidence type="ECO:0000256" key="5">
    <source>
        <dbReference type="ARBA" id="ARBA00023128"/>
    </source>
</evidence>
<comment type="subcellular location">
    <subcellularLocation>
        <location evidence="1">Mitochondrion inner membrane</location>
    </subcellularLocation>
</comment>
<dbReference type="SUPFAM" id="SSF51306">
    <property type="entry name" value="LexA/Signal peptidase"/>
    <property type="match status" value="1"/>
</dbReference>
<evidence type="ECO:0000259" key="9">
    <source>
        <dbReference type="Pfam" id="PF10502"/>
    </source>
</evidence>
<dbReference type="PROSITE" id="PS00760">
    <property type="entry name" value="SPASE_I_2"/>
    <property type="match status" value="1"/>
</dbReference>
<keyword evidence="4" id="KW-0378">Hydrolase</keyword>
<feature type="active site" evidence="8">
    <location>
        <position position="45"/>
    </location>
</feature>
<dbReference type="InterPro" id="IPR036286">
    <property type="entry name" value="LexA/Signal_pep-like_sf"/>
</dbReference>
<dbReference type="InterPro" id="IPR019757">
    <property type="entry name" value="Pept_S26A_signal_pept_1_Lys-AS"/>
</dbReference>
<feature type="domain" description="Peptidase S26" evidence="9">
    <location>
        <begin position="105"/>
        <end position="142"/>
    </location>
</feature>
<accession>A0AAI8Y612</accession>
<evidence type="ECO:0000256" key="4">
    <source>
        <dbReference type="ARBA" id="ARBA00022801"/>
    </source>
</evidence>
<dbReference type="EMBL" id="CAKKNF020000006">
    <property type="protein sequence ID" value="CAH0746913.1"/>
    <property type="molecule type" value="Genomic_DNA"/>
</dbReference>
<dbReference type="PRINTS" id="PR00727">
    <property type="entry name" value="LEADERPTASE"/>
</dbReference>
<dbReference type="Gene3D" id="1.25.40.480">
    <property type="match status" value="1"/>
</dbReference>
<evidence type="ECO:0000313" key="11">
    <source>
        <dbReference type="Proteomes" id="UP001152759"/>
    </source>
</evidence>
<keyword evidence="3" id="KW-0999">Mitochondrion inner membrane</keyword>
<dbReference type="InterPro" id="IPR052064">
    <property type="entry name" value="Mito_IMP1_subunit"/>
</dbReference>
<dbReference type="CDD" id="cd06530">
    <property type="entry name" value="S26_SPase_I"/>
    <property type="match status" value="1"/>
</dbReference>
<feature type="active site" evidence="8">
    <location>
        <position position="88"/>
    </location>
</feature>
<evidence type="ECO:0000256" key="1">
    <source>
        <dbReference type="ARBA" id="ARBA00004273"/>
    </source>
</evidence>
<dbReference type="Pfam" id="PF10502">
    <property type="entry name" value="Peptidase_S26"/>
    <property type="match status" value="2"/>
</dbReference>
<evidence type="ECO:0000256" key="6">
    <source>
        <dbReference type="ARBA" id="ARBA00023136"/>
    </source>
</evidence>